<dbReference type="EMBL" id="HE575318">
    <property type="protein sequence ID" value="CCC90386.1"/>
    <property type="molecule type" value="Genomic_DNA"/>
</dbReference>
<feature type="compositionally biased region" description="Basic and acidic residues" evidence="1">
    <location>
        <begin position="134"/>
        <end position="143"/>
    </location>
</feature>
<feature type="region of interest" description="Disordered" evidence="1">
    <location>
        <begin position="44"/>
        <end position="143"/>
    </location>
</feature>
<name>G0UMI0_TRYCI</name>
<accession>G0UMI0</accession>
<feature type="compositionally biased region" description="Basic residues" evidence="1">
    <location>
        <begin position="100"/>
        <end position="110"/>
    </location>
</feature>
<evidence type="ECO:0000313" key="2">
    <source>
        <dbReference type="EMBL" id="CCC90386.1"/>
    </source>
</evidence>
<reference evidence="2" key="1">
    <citation type="journal article" date="2012" name="Proc. Natl. Acad. Sci. U.S.A.">
        <title>Antigenic diversity is generated by distinct evolutionary mechanisms in African trypanosome species.</title>
        <authorList>
            <person name="Jackson A.P."/>
            <person name="Berry A."/>
            <person name="Aslett M."/>
            <person name="Allison H.C."/>
            <person name="Burton P."/>
            <person name="Vavrova-Anderson J."/>
            <person name="Brown R."/>
            <person name="Browne H."/>
            <person name="Corton N."/>
            <person name="Hauser H."/>
            <person name="Gamble J."/>
            <person name="Gilderthorp R."/>
            <person name="Marcello L."/>
            <person name="McQuillan J."/>
            <person name="Otto T.D."/>
            <person name="Quail M.A."/>
            <person name="Sanders M.J."/>
            <person name="van Tonder A."/>
            <person name="Ginger M.L."/>
            <person name="Field M.C."/>
            <person name="Barry J.D."/>
            <person name="Hertz-Fowler C."/>
            <person name="Berriman M."/>
        </authorList>
    </citation>
    <scope>NUCLEOTIDE SEQUENCE</scope>
    <source>
        <strain evidence="2">IL3000</strain>
    </source>
</reference>
<protein>
    <submittedName>
        <fullName evidence="2">Uncharacterized protein</fullName>
    </submittedName>
</protein>
<gene>
    <name evidence="2" type="ORF">TCIL3000_5_800</name>
</gene>
<proteinExistence type="predicted"/>
<sequence length="270" mass="29171">MAGLLGSVPAHEAISAGVCVRASPPPPVLPLNLNEASPQWVSQLSASPPHISERARAASSKEALGEVHHESSVTLCSSSQKSEGGPGAYRRAESREKCKNSTKKSPHRKTSLFSRIKAALSPPHRSSTPPPPPPHHDSHEPFDEDSLRDVMADMQLDDSDACNHHLGSNSGRGCRGGCRASVLCEPIQLFDDEWGSRSNAAHNDGEVCECKGDALLHLKGKIVKGLLGTEAKDRKRLQEESWTVMRDIWRTYAAMSRHVVLETVSPSDSA</sequence>
<dbReference type="AlphaFoldDB" id="G0UMI0"/>
<organism evidence="2">
    <name type="scientific">Trypanosoma congolense (strain IL3000)</name>
    <dbReference type="NCBI Taxonomy" id="1068625"/>
    <lineage>
        <taxon>Eukaryota</taxon>
        <taxon>Discoba</taxon>
        <taxon>Euglenozoa</taxon>
        <taxon>Kinetoplastea</taxon>
        <taxon>Metakinetoplastina</taxon>
        <taxon>Trypanosomatida</taxon>
        <taxon>Trypanosomatidae</taxon>
        <taxon>Trypanosoma</taxon>
        <taxon>Nannomonas</taxon>
    </lineage>
</organism>
<feature type="compositionally biased region" description="Basic and acidic residues" evidence="1">
    <location>
        <begin position="90"/>
        <end position="99"/>
    </location>
</feature>
<evidence type="ECO:0000256" key="1">
    <source>
        <dbReference type="SAM" id="MobiDB-lite"/>
    </source>
</evidence>
<feature type="compositionally biased region" description="Polar residues" evidence="1">
    <location>
        <begin position="72"/>
        <end position="82"/>
    </location>
</feature>
<dbReference type="VEuPathDB" id="TriTrypDB:TcIL3000_5_800"/>